<accession>A0A1W2G0G7</accession>
<dbReference type="EMBL" id="FWXV01000031">
    <property type="protein sequence ID" value="SMD27613.1"/>
    <property type="molecule type" value="Genomic_DNA"/>
</dbReference>
<organism evidence="2 3">
    <name type="scientific">Kibdelosporangium aridum</name>
    <dbReference type="NCBI Taxonomy" id="2030"/>
    <lineage>
        <taxon>Bacteria</taxon>
        <taxon>Bacillati</taxon>
        <taxon>Actinomycetota</taxon>
        <taxon>Actinomycetes</taxon>
        <taxon>Pseudonocardiales</taxon>
        <taxon>Pseudonocardiaceae</taxon>
        <taxon>Kibdelosporangium</taxon>
    </lineage>
</organism>
<sequence length="1047" mass="112638">MAQFQISYAGAASRLSGLDETETQEQLRDWARFGLASHLGLDTARLRDAAYDTLPVRDAGFADLTRQPTGPGRALPDGKGTLHVLVPRGDPHLDRTIGLQLDQYRTDSGADPDQVQVHRYEIDSGTRTIRLIAEVPARTADVRAAHGYVTMRVNDSPALADFLGRTHYLSTVEIKGTDILASGWNWPAGAGPQVSHEDISVLQRGYLRSSGPRPGFSLDPGPSENRDDVLAVLPQLSPELADRILADRWSGSSFSSAGDVADHVLKALLFNDPVPAGLPADRNQLWGLHSLIQRQGAYAQARYDGGLEGTGVGMTLFYTDLIAKDWVKGVGSGVPAKAVGGFVPDPDAVIPWSHCDSPSDSGGESGRLWFGQNDSAFAATGDRISIGAQSTRLFSRSDADGGKEIEPSFGFGRGLRWWDQHYQDVADYEPEYQRLDQIMRWSGALDWLTAKTSARLPQLHDGAIRSDLTFKDWYARNDKLREREPILFVNPPSAKQESLLTKPSKVTLSCGLHSISGGVSLGDRTGRVGGQDFDATLPGPISRAGLVDGKSAFDQATGSGHKTDVSVGSTGKIEESRERTFTTTPDGAAEVRETATGKRVAPLGALKVWLSETAPRLVKTVLKAGNGHVSVKVEVQGKDFGEFTAGHQDDVVTLRWRRGFLDRAKTFLETVQAKLSLAATNDVLFRYDAPRGPPQYRLGGQDEPWMSITGDAPPPGADLAFRLGSPGENNGSAQFGFATMVAHPDVPSTQWVKFSPAAGDQPVVLTASDAPPSSAVKVRVTAPDGKTTGTAYIVDGRVVVSANDPVVGVRGTMSGAPLARHFPQITKAMADAKQDKDFRAVRVDDDAVAFVNAEEIRIAPADHPWAARVLDALGPAATPYMPMLRLNGDVAHFVGKNELRDMPDTRLRHGKLGDVENHRYVYIRSTLAQQDGPILSSSLDRELNVTFRETEVREDVREGSLALGPEIRWDFGAQWSRFDRVPPQGGRGNPPPPGGRIPVPGNNNPVPTSTSATTTTAPPGGAAKPVRGDVVLLVCPDTGRPLEGCSQ</sequence>
<evidence type="ECO:0000313" key="3">
    <source>
        <dbReference type="Proteomes" id="UP000192674"/>
    </source>
</evidence>
<gene>
    <name evidence="2" type="ORF">SAMN05661093_11223</name>
</gene>
<reference evidence="2 3" key="1">
    <citation type="submission" date="2017-04" db="EMBL/GenBank/DDBJ databases">
        <authorList>
            <person name="Afonso C.L."/>
            <person name="Miller P.J."/>
            <person name="Scott M.A."/>
            <person name="Spackman E."/>
            <person name="Goraichik I."/>
            <person name="Dimitrov K.M."/>
            <person name="Suarez D.L."/>
            <person name="Swayne D.E."/>
        </authorList>
    </citation>
    <scope>NUCLEOTIDE SEQUENCE [LARGE SCALE GENOMIC DNA]</scope>
    <source>
        <strain evidence="2 3">DSM 43828</strain>
    </source>
</reference>
<evidence type="ECO:0000313" key="2">
    <source>
        <dbReference type="EMBL" id="SMD27613.1"/>
    </source>
</evidence>
<feature type="region of interest" description="Disordered" evidence="1">
    <location>
        <begin position="978"/>
        <end position="1027"/>
    </location>
</feature>
<proteinExistence type="predicted"/>
<feature type="region of interest" description="Disordered" evidence="1">
    <location>
        <begin position="554"/>
        <end position="577"/>
    </location>
</feature>
<keyword evidence="3" id="KW-1185">Reference proteome</keyword>
<dbReference type="AlphaFoldDB" id="A0A1W2G0G7"/>
<evidence type="ECO:0000256" key="1">
    <source>
        <dbReference type="SAM" id="MobiDB-lite"/>
    </source>
</evidence>
<protein>
    <submittedName>
        <fullName evidence="2">Uncharacterized protein</fullName>
    </submittedName>
</protein>
<feature type="compositionally biased region" description="Low complexity" evidence="1">
    <location>
        <begin position="996"/>
        <end position="1023"/>
    </location>
</feature>
<name>A0A1W2G0G7_KIBAR</name>
<dbReference type="Proteomes" id="UP000192674">
    <property type="component" value="Unassembled WGS sequence"/>
</dbReference>